<reference evidence="1 2" key="1">
    <citation type="submission" date="2023-03" db="EMBL/GenBank/DDBJ databases">
        <authorList>
            <person name="Shen W."/>
            <person name="Cai J."/>
        </authorList>
    </citation>
    <scope>NUCLEOTIDE SEQUENCE [LARGE SCALE GENOMIC DNA]</scope>
    <source>
        <strain evidence="1 2">D6-4</strain>
    </source>
</reference>
<dbReference type="EMBL" id="JARPYI010000016">
    <property type="protein sequence ID" value="MDT2602069.1"/>
    <property type="molecule type" value="Genomic_DNA"/>
</dbReference>
<accession>A0ABU3F4M3</accession>
<gene>
    <name evidence="1" type="ORF">P7D85_20115</name>
</gene>
<name>A0ABU3F4M3_9ENTE</name>
<organism evidence="1 2">
    <name type="scientific">Enterococcus hulanensis</name>
    <dbReference type="NCBI Taxonomy" id="2559929"/>
    <lineage>
        <taxon>Bacteria</taxon>
        <taxon>Bacillati</taxon>
        <taxon>Bacillota</taxon>
        <taxon>Bacilli</taxon>
        <taxon>Lactobacillales</taxon>
        <taxon>Enterococcaceae</taxon>
        <taxon>Enterococcus</taxon>
    </lineage>
</organism>
<evidence type="ECO:0000313" key="2">
    <source>
        <dbReference type="Proteomes" id="UP001252875"/>
    </source>
</evidence>
<protein>
    <submittedName>
        <fullName evidence="1">DUF6179 domain-containing protein</fullName>
    </submittedName>
</protein>
<keyword evidence="2" id="KW-1185">Reference proteome</keyword>
<dbReference type="InterPro" id="IPR045751">
    <property type="entry name" value="DUF6179"/>
</dbReference>
<evidence type="ECO:0000313" key="1">
    <source>
        <dbReference type="EMBL" id="MDT2602069.1"/>
    </source>
</evidence>
<proteinExistence type="predicted"/>
<sequence>MKNELLDPAFYPFFMKKLQERLSGSSVMPVDQAERIQQSIEFVLANGEAGSLPERFEQGKEQLKQRLGKLQKLYQAIQENYQSFGIESLEESLAEIGNFFSAYDLEFGAAEVDQAFLDYQLAEAVPADFVGLDFYERYLHNLAAEVFFLKQIPESQVYELLEHYQQDLGFDYRTDVNNLFEIVFKQMIGKLLLGKKAIHTLLLNQIEAQYVLGRIKDQTDFPELEQLFQQNDYYRRIFAHFQLTVQRLLVPESAVHFFVVTKDRKKLLELPPVMTAPRFNQLMEAYSVADKQEKIRLITSEISAPADFEEYVEISAESIEFYRNLLKEFGKNFIKVLLIFEMNKLDYKSCAEIVGAEAFDGFSELLKDYIKTLPEDELSALFRSVDEYQLVLDDFS</sequence>
<dbReference type="RefSeq" id="WP_311821483.1">
    <property type="nucleotide sequence ID" value="NZ_JARPYF010000001.1"/>
</dbReference>
<dbReference type="Pfam" id="PF19677">
    <property type="entry name" value="DUF6179"/>
    <property type="match status" value="1"/>
</dbReference>
<dbReference type="Proteomes" id="UP001252875">
    <property type="component" value="Unassembled WGS sequence"/>
</dbReference>
<comment type="caution">
    <text evidence="1">The sequence shown here is derived from an EMBL/GenBank/DDBJ whole genome shotgun (WGS) entry which is preliminary data.</text>
</comment>